<protein>
    <submittedName>
        <fullName evidence="1">ECF RNA polymerase sigma factor</fullName>
    </submittedName>
</protein>
<reference evidence="1" key="1">
    <citation type="journal article" date="2021" name="Proc. Natl. Acad. Sci. U.S.A.">
        <title>A Catalog of Tens of Thousands of Viruses from Human Metagenomes Reveals Hidden Associations with Chronic Diseases.</title>
        <authorList>
            <person name="Tisza M.J."/>
            <person name="Buck C.B."/>
        </authorList>
    </citation>
    <scope>NUCLEOTIDE SEQUENCE</scope>
    <source>
        <strain evidence="1">CtWiL39</strain>
    </source>
</reference>
<organism evidence="1">
    <name type="scientific">Myoviridae sp. ctWiL39</name>
    <dbReference type="NCBI Taxonomy" id="2825120"/>
    <lineage>
        <taxon>Viruses</taxon>
        <taxon>Duplodnaviria</taxon>
        <taxon>Heunggongvirae</taxon>
        <taxon>Uroviricota</taxon>
        <taxon>Caudoviricetes</taxon>
    </lineage>
</organism>
<sequence>MTEEKALQLLRYPTAALVEFALSLVNLSWQEELALTLCGRKRMTQERAAESAGYSVDAMQRWYRAGIKKAAAAWSGHQWIDKILDTG</sequence>
<dbReference type="EMBL" id="BK015531">
    <property type="protein sequence ID" value="DAE11385.1"/>
    <property type="molecule type" value="Genomic_DNA"/>
</dbReference>
<name>A0A8S5PXR4_9CAUD</name>
<accession>A0A8S5PXR4</accession>
<evidence type="ECO:0000313" key="1">
    <source>
        <dbReference type="EMBL" id="DAE11385.1"/>
    </source>
</evidence>
<proteinExistence type="predicted"/>